<protein>
    <submittedName>
        <fullName evidence="1">Acetyltransferase (Isoleucine patch superfamily)</fullName>
    </submittedName>
</protein>
<dbReference type="RefSeq" id="WP_091207318.1">
    <property type="nucleotide sequence ID" value="NZ_FOCL01000001.1"/>
</dbReference>
<reference evidence="2" key="1">
    <citation type="submission" date="2016-10" db="EMBL/GenBank/DDBJ databases">
        <authorList>
            <person name="Varghese N."/>
            <person name="Submissions S."/>
        </authorList>
    </citation>
    <scope>NUCLEOTIDE SEQUENCE [LARGE SCALE GENOMIC DNA]</scope>
    <source>
        <strain evidence="2">Gh-48</strain>
    </source>
</reference>
<name>A0A1H8AKP5_9SPHI</name>
<dbReference type="CDD" id="cd04647">
    <property type="entry name" value="LbH_MAT_like"/>
    <property type="match status" value="1"/>
</dbReference>
<accession>A0A1H8AKP5</accession>
<dbReference type="SUPFAM" id="SSF51161">
    <property type="entry name" value="Trimeric LpxA-like enzymes"/>
    <property type="match status" value="1"/>
</dbReference>
<dbReference type="Pfam" id="PF14602">
    <property type="entry name" value="Hexapep_2"/>
    <property type="match status" value="1"/>
</dbReference>
<dbReference type="InterPro" id="IPR051159">
    <property type="entry name" value="Hexapeptide_acetyltransf"/>
</dbReference>
<gene>
    <name evidence="1" type="ORF">SAMN05192574_101561</name>
</gene>
<dbReference type="Gene3D" id="2.160.10.10">
    <property type="entry name" value="Hexapeptide repeat proteins"/>
    <property type="match status" value="1"/>
</dbReference>
<evidence type="ECO:0000313" key="1">
    <source>
        <dbReference type="EMBL" id="SEM71310.1"/>
    </source>
</evidence>
<organism evidence="1 2">
    <name type="scientific">Mucilaginibacter gossypiicola</name>
    <dbReference type="NCBI Taxonomy" id="551995"/>
    <lineage>
        <taxon>Bacteria</taxon>
        <taxon>Pseudomonadati</taxon>
        <taxon>Bacteroidota</taxon>
        <taxon>Sphingobacteriia</taxon>
        <taxon>Sphingobacteriales</taxon>
        <taxon>Sphingobacteriaceae</taxon>
        <taxon>Mucilaginibacter</taxon>
    </lineage>
</organism>
<dbReference type="OrthoDB" id="9801697at2"/>
<dbReference type="EMBL" id="FOCL01000001">
    <property type="protein sequence ID" value="SEM71310.1"/>
    <property type="molecule type" value="Genomic_DNA"/>
</dbReference>
<dbReference type="STRING" id="551995.SAMN05192574_101561"/>
<keyword evidence="2" id="KW-1185">Reference proteome</keyword>
<dbReference type="AlphaFoldDB" id="A0A1H8AKP5"/>
<sequence length="199" mass="21812">MKRLLSIIYYLIIYPYYKLAFKHIGYRSKIVSPLKIEGYSNISIGSRVNIEYKTWLAAFPHTGAATCNLIIGDGTNIGHFNHIYATESITIGKNVLIADKVYISDNLHSYDDISLPVSKQPIKQLKAVNIGDGTWLGENVCVIGSSIGKGCVIGANSVVTKDIPDYCVAVGSPARIIKKYDAKSGTWLKTSPDGTFIIH</sequence>
<dbReference type="PANTHER" id="PTHR23416:SF78">
    <property type="entry name" value="LIPOPOLYSACCHARIDE BIOSYNTHESIS O-ACETYL TRANSFERASE WBBJ-RELATED"/>
    <property type="match status" value="1"/>
</dbReference>
<dbReference type="GO" id="GO:0016740">
    <property type="term" value="F:transferase activity"/>
    <property type="evidence" value="ECO:0007669"/>
    <property type="project" value="UniProtKB-KW"/>
</dbReference>
<dbReference type="Proteomes" id="UP000198942">
    <property type="component" value="Unassembled WGS sequence"/>
</dbReference>
<dbReference type="PANTHER" id="PTHR23416">
    <property type="entry name" value="SIALIC ACID SYNTHASE-RELATED"/>
    <property type="match status" value="1"/>
</dbReference>
<evidence type="ECO:0000313" key="2">
    <source>
        <dbReference type="Proteomes" id="UP000198942"/>
    </source>
</evidence>
<dbReference type="InterPro" id="IPR001451">
    <property type="entry name" value="Hexapep"/>
</dbReference>
<dbReference type="InterPro" id="IPR011004">
    <property type="entry name" value="Trimer_LpxA-like_sf"/>
</dbReference>
<proteinExistence type="predicted"/>
<keyword evidence="1" id="KW-0808">Transferase</keyword>